<dbReference type="EMBL" id="KZ857429">
    <property type="protein sequence ID" value="RDX46231.1"/>
    <property type="molecule type" value="Genomic_DNA"/>
</dbReference>
<feature type="transmembrane region" description="Helical" evidence="1">
    <location>
        <begin position="177"/>
        <end position="202"/>
    </location>
</feature>
<sequence length="204" mass="23576">MTKKPYPSRAYAAGLRAVRRCSDDWSPPWKVFPLKAFRGSNYMFLKIEAHWDDADLLRELSRSYDKLRTIWRKWFSLRSVRSITMVYADHTCVYPRRVGPAGVSPSKNMRLRYFLRHPDQMKGRHEFMQVLTARTDLGIEFVEGWQLMRISIAILLPVVASLILGVVYSILEHDVSSAFTVAGYMTSAYSVCLVLLGLLNFVEF</sequence>
<accession>A0A371D111</accession>
<gene>
    <name evidence="2" type="ORF">OH76DRAFT_1457275</name>
</gene>
<keyword evidence="1" id="KW-0472">Membrane</keyword>
<dbReference type="AlphaFoldDB" id="A0A371D111"/>
<dbReference type="OrthoDB" id="9988102at2759"/>
<dbReference type="STRING" id="139420.A0A371D111"/>
<evidence type="ECO:0000313" key="2">
    <source>
        <dbReference type="EMBL" id="RDX46231.1"/>
    </source>
</evidence>
<protein>
    <submittedName>
        <fullName evidence="2">Uncharacterized protein</fullName>
    </submittedName>
</protein>
<feature type="transmembrane region" description="Helical" evidence="1">
    <location>
        <begin position="150"/>
        <end position="171"/>
    </location>
</feature>
<reference evidence="2 3" key="1">
    <citation type="journal article" date="2018" name="Biotechnol. Biofuels">
        <title>Integrative visual omics of the white-rot fungus Polyporus brumalis exposes the biotechnological potential of its oxidative enzymes for delignifying raw plant biomass.</title>
        <authorList>
            <person name="Miyauchi S."/>
            <person name="Rancon A."/>
            <person name="Drula E."/>
            <person name="Hage H."/>
            <person name="Chaduli D."/>
            <person name="Favel A."/>
            <person name="Grisel S."/>
            <person name="Henrissat B."/>
            <person name="Herpoel-Gimbert I."/>
            <person name="Ruiz-Duenas F.J."/>
            <person name="Chevret D."/>
            <person name="Hainaut M."/>
            <person name="Lin J."/>
            <person name="Wang M."/>
            <person name="Pangilinan J."/>
            <person name="Lipzen A."/>
            <person name="Lesage-Meessen L."/>
            <person name="Navarro D."/>
            <person name="Riley R."/>
            <person name="Grigoriev I.V."/>
            <person name="Zhou S."/>
            <person name="Raouche S."/>
            <person name="Rosso M.N."/>
        </authorList>
    </citation>
    <scope>NUCLEOTIDE SEQUENCE [LARGE SCALE GENOMIC DNA]</scope>
    <source>
        <strain evidence="2 3">BRFM 1820</strain>
    </source>
</reference>
<dbReference type="Proteomes" id="UP000256964">
    <property type="component" value="Unassembled WGS sequence"/>
</dbReference>
<name>A0A371D111_9APHY</name>
<keyword evidence="1" id="KW-1133">Transmembrane helix</keyword>
<organism evidence="2 3">
    <name type="scientific">Lentinus brumalis</name>
    <dbReference type="NCBI Taxonomy" id="2498619"/>
    <lineage>
        <taxon>Eukaryota</taxon>
        <taxon>Fungi</taxon>
        <taxon>Dikarya</taxon>
        <taxon>Basidiomycota</taxon>
        <taxon>Agaricomycotina</taxon>
        <taxon>Agaricomycetes</taxon>
        <taxon>Polyporales</taxon>
        <taxon>Polyporaceae</taxon>
        <taxon>Lentinus</taxon>
    </lineage>
</organism>
<keyword evidence="3" id="KW-1185">Reference proteome</keyword>
<keyword evidence="1" id="KW-0812">Transmembrane</keyword>
<evidence type="ECO:0000313" key="3">
    <source>
        <dbReference type="Proteomes" id="UP000256964"/>
    </source>
</evidence>
<evidence type="ECO:0000256" key="1">
    <source>
        <dbReference type="SAM" id="Phobius"/>
    </source>
</evidence>
<proteinExistence type="predicted"/>